<protein>
    <submittedName>
        <fullName evidence="2">Uncharacterized protein</fullName>
    </submittedName>
</protein>
<reference evidence="2 3" key="1">
    <citation type="submission" date="2024-03" db="EMBL/GenBank/DDBJ databases">
        <title>Chitinophaga caseinilytica sp. nov., a casein hydrolysing bacterium isolated from forest soil.</title>
        <authorList>
            <person name="Lee D.S."/>
            <person name="Han D.M."/>
            <person name="Baek J.H."/>
            <person name="Choi D.G."/>
            <person name="Jeon J.H."/>
            <person name="Jeon C.O."/>
        </authorList>
    </citation>
    <scope>NUCLEOTIDE SEQUENCE [LARGE SCALE GENOMIC DNA]</scope>
    <source>
        <strain evidence="2 3">KACC 19118</strain>
    </source>
</reference>
<keyword evidence="3" id="KW-1185">Reference proteome</keyword>
<dbReference type="Proteomes" id="UP001449657">
    <property type="component" value="Chromosome"/>
</dbReference>
<keyword evidence="1" id="KW-1133">Transmembrane helix</keyword>
<feature type="transmembrane region" description="Helical" evidence="1">
    <location>
        <begin position="40"/>
        <end position="62"/>
    </location>
</feature>
<gene>
    <name evidence="2" type="ORF">WJU22_10070</name>
</gene>
<dbReference type="RefSeq" id="WP_341843108.1">
    <property type="nucleotide sequence ID" value="NZ_CP149792.1"/>
</dbReference>
<evidence type="ECO:0000313" key="3">
    <source>
        <dbReference type="Proteomes" id="UP001449657"/>
    </source>
</evidence>
<keyword evidence="1" id="KW-0472">Membrane</keyword>
<evidence type="ECO:0000313" key="2">
    <source>
        <dbReference type="EMBL" id="WZN48518.1"/>
    </source>
</evidence>
<keyword evidence="1" id="KW-0812">Transmembrane</keyword>
<sequence>MEQDGLQQKQHENWFQGIRAMFLPLKPGDGPVVRTLKDSAFYLFGTLALIISVSLAGVILMVV</sequence>
<proteinExistence type="predicted"/>
<name>A0ABZ2Z9Y6_9BACT</name>
<accession>A0ABZ2Z9Y6</accession>
<organism evidence="2 3">
    <name type="scientific">Chitinophaga caseinilytica</name>
    <dbReference type="NCBI Taxonomy" id="2267521"/>
    <lineage>
        <taxon>Bacteria</taxon>
        <taxon>Pseudomonadati</taxon>
        <taxon>Bacteroidota</taxon>
        <taxon>Chitinophagia</taxon>
        <taxon>Chitinophagales</taxon>
        <taxon>Chitinophagaceae</taxon>
        <taxon>Chitinophaga</taxon>
    </lineage>
</organism>
<evidence type="ECO:0000256" key="1">
    <source>
        <dbReference type="SAM" id="Phobius"/>
    </source>
</evidence>
<dbReference type="EMBL" id="CP150096">
    <property type="protein sequence ID" value="WZN48518.1"/>
    <property type="molecule type" value="Genomic_DNA"/>
</dbReference>